<dbReference type="SUPFAM" id="SSF53335">
    <property type="entry name" value="S-adenosyl-L-methionine-dependent methyltransferases"/>
    <property type="match status" value="1"/>
</dbReference>
<evidence type="ECO:0000256" key="7">
    <source>
        <dbReference type="ARBA" id="ARBA00022679"/>
    </source>
</evidence>
<reference evidence="9 10" key="1">
    <citation type="submission" date="2024-02" db="EMBL/GenBank/DDBJ databases">
        <authorList>
            <person name="Daric V."/>
            <person name="Darras S."/>
        </authorList>
    </citation>
    <scope>NUCLEOTIDE SEQUENCE [LARGE SCALE GENOMIC DNA]</scope>
</reference>
<evidence type="ECO:0000256" key="1">
    <source>
        <dbReference type="ARBA" id="ARBA00000903"/>
    </source>
</evidence>
<evidence type="ECO:0000256" key="8">
    <source>
        <dbReference type="ARBA" id="ARBA00022691"/>
    </source>
</evidence>
<evidence type="ECO:0000313" key="9">
    <source>
        <dbReference type="EMBL" id="CAK8674654.1"/>
    </source>
</evidence>
<proteinExistence type="inferred from homology"/>
<comment type="similarity">
    <text evidence="3">Belongs to the class I-like SAM-binding methyltransferase superfamily. TPMT family.</text>
</comment>
<gene>
    <name evidence="9" type="ORF">CVLEPA_LOCUS4334</name>
</gene>
<keyword evidence="6" id="KW-0489">Methyltransferase</keyword>
<dbReference type="Gene3D" id="3.40.50.150">
    <property type="entry name" value="Vaccinia Virus protein VP39"/>
    <property type="match status" value="1"/>
</dbReference>
<name>A0ABP0F4M7_CLALP</name>
<evidence type="ECO:0000256" key="3">
    <source>
        <dbReference type="ARBA" id="ARBA00008145"/>
    </source>
</evidence>
<evidence type="ECO:0000256" key="6">
    <source>
        <dbReference type="ARBA" id="ARBA00022603"/>
    </source>
</evidence>
<dbReference type="Pfam" id="PF05724">
    <property type="entry name" value="TPMT"/>
    <property type="match status" value="1"/>
</dbReference>
<evidence type="ECO:0000256" key="5">
    <source>
        <dbReference type="ARBA" id="ARBA00022490"/>
    </source>
</evidence>
<keyword evidence="7" id="KW-0808">Transferase</keyword>
<keyword evidence="5" id="KW-0963">Cytoplasm</keyword>
<comment type="caution">
    <text evidence="9">The sequence shown here is derived from an EMBL/GenBank/DDBJ whole genome shotgun (WGS) entry which is preliminary data.</text>
</comment>
<accession>A0ABP0F4M7</accession>
<dbReference type="EC" id="2.1.1.67" evidence="4"/>
<evidence type="ECO:0000256" key="4">
    <source>
        <dbReference type="ARBA" id="ARBA00011905"/>
    </source>
</evidence>
<dbReference type="PIRSF" id="PIRSF023956">
    <property type="entry name" value="Thiopurine_S-methyltransferase"/>
    <property type="match status" value="1"/>
</dbReference>
<dbReference type="PROSITE" id="PS51585">
    <property type="entry name" value="SAM_MT_TPMT"/>
    <property type="match status" value="1"/>
</dbReference>
<dbReference type="PANTHER" id="PTHR10259:SF11">
    <property type="entry name" value="THIOPURINE S-METHYLTRANSFERASE"/>
    <property type="match status" value="1"/>
</dbReference>
<dbReference type="CDD" id="cd02440">
    <property type="entry name" value="AdoMet_MTases"/>
    <property type="match status" value="1"/>
</dbReference>
<keyword evidence="10" id="KW-1185">Reference proteome</keyword>
<dbReference type="InterPro" id="IPR025835">
    <property type="entry name" value="Thiopurine_S-MeTrfase"/>
</dbReference>
<comment type="subcellular location">
    <subcellularLocation>
        <location evidence="2">Cytoplasm</location>
    </subcellularLocation>
</comment>
<dbReference type="Proteomes" id="UP001642483">
    <property type="component" value="Unassembled WGS sequence"/>
</dbReference>
<comment type="catalytic activity">
    <reaction evidence="1">
        <text>S-adenosyl-L-methionine + a thiopurine = S-adenosyl-L-homocysteine + a thiopurine S-methylether.</text>
        <dbReference type="EC" id="2.1.1.67"/>
    </reaction>
</comment>
<dbReference type="InterPro" id="IPR008854">
    <property type="entry name" value="TPMT"/>
</dbReference>
<organism evidence="9 10">
    <name type="scientific">Clavelina lepadiformis</name>
    <name type="common">Light-bulb sea squirt</name>
    <name type="synonym">Ascidia lepadiformis</name>
    <dbReference type="NCBI Taxonomy" id="159417"/>
    <lineage>
        <taxon>Eukaryota</taxon>
        <taxon>Metazoa</taxon>
        <taxon>Chordata</taxon>
        <taxon>Tunicata</taxon>
        <taxon>Ascidiacea</taxon>
        <taxon>Aplousobranchia</taxon>
        <taxon>Clavelinidae</taxon>
        <taxon>Clavelina</taxon>
    </lineage>
</organism>
<dbReference type="EMBL" id="CAWYQH010000013">
    <property type="protein sequence ID" value="CAK8674654.1"/>
    <property type="molecule type" value="Genomic_DNA"/>
</dbReference>
<evidence type="ECO:0000313" key="10">
    <source>
        <dbReference type="Proteomes" id="UP001642483"/>
    </source>
</evidence>
<keyword evidence="8" id="KW-0949">S-adenosyl-L-methionine</keyword>
<dbReference type="InterPro" id="IPR029063">
    <property type="entry name" value="SAM-dependent_MTases_sf"/>
</dbReference>
<evidence type="ECO:0000256" key="2">
    <source>
        <dbReference type="ARBA" id="ARBA00004496"/>
    </source>
</evidence>
<sequence length="238" mass="27617">MEDENTSIWNIPENKRQIYWQKRWQNSDTKLHLSQAHPDLVKHEDKLLKENCQVLLPLCGKSVDLIYLAHKGHEVVGCDFSDAAIMQFFEEQAIEYSRSQHPTAPFEIFTSTDKNISIYKGDFFELNSFIVGKFDAVWDRDAFVAVSPSRRSQYADVLDDVIKEDGKYLLFSVEYEGYNPITPFCVTAQDLDDVFGRKFCFSVLETYETRELPFLNKHGLPEANISLILFNKRQRVGL</sequence>
<dbReference type="PANTHER" id="PTHR10259">
    <property type="entry name" value="THIOPURINE S-METHYLTRANSFERASE"/>
    <property type="match status" value="1"/>
</dbReference>
<protein>
    <recommendedName>
        <fullName evidence="4">thiopurine S-methyltransferase</fullName>
        <ecNumber evidence="4">2.1.1.67</ecNumber>
    </recommendedName>
</protein>